<dbReference type="AlphaFoldDB" id="A0AAV5T7K5"/>
<reference evidence="2" key="1">
    <citation type="submission" date="2023-10" db="EMBL/GenBank/DDBJ databases">
        <title>Genome assembly of Pristionchus species.</title>
        <authorList>
            <person name="Yoshida K."/>
            <person name="Sommer R.J."/>
        </authorList>
    </citation>
    <scope>NUCLEOTIDE SEQUENCE</scope>
    <source>
        <strain evidence="2">RS0144</strain>
    </source>
</reference>
<protein>
    <submittedName>
        <fullName evidence="2">Uncharacterized protein</fullName>
    </submittedName>
</protein>
<feature type="non-terminal residue" evidence="2">
    <location>
        <position position="1"/>
    </location>
</feature>
<comment type="caution">
    <text evidence="2">The sequence shown here is derived from an EMBL/GenBank/DDBJ whole genome shotgun (WGS) entry which is preliminary data.</text>
</comment>
<feature type="region of interest" description="Disordered" evidence="1">
    <location>
        <begin position="1"/>
        <end position="45"/>
    </location>
</feature>
<evidence type="ECO:0000313" key="2">
    <source>
        <dbReference type="EMBL" id="GMS91294.1"/>
    </source>
</evidence>
<feature type="compositionally biased region" description="Basic and acidic residues" evidence="1">
    <location>
        <begin position="1"/>
        <end position="18"/>
    </location>
</feature>
<name>A0AAV5T7K5_9BILA</name>
<evidence type="ECO:0000256" key="1">
    <source>
        <dbReference type="SAM" id="MobiDB-lite"/>
    </source>
</evidence>
<feature type="compositionally biased region" description="Basic residues" evidence="1">
    <location>
        <begin position="21"/>
        <end position="31"/>
    </location>
</feature>
<gene>
    <name evidence="2" type="ORF">PENTCL1PPCAC_13469</name>
</gene>
<evidence type="ECO:0000313" key="3">
    <source>
        <dbReference type="Proteomes" id="UP001432027"/>
    </source>
</evidence>
<accession>A0AAV5T7K5</accession>
<organism evidence="2 3">
    <name type="scientific">Pristionchus entomophagus</name>
    <dbReference type="NCBI Taxonomy" id="358040"/>
    <lineage>
        <taxon>Eukaryota</taxon>
        <taxon>Metazoa</taxon>
        <taxon>Ecdysozoa</taxon>
        <taxon>Nematoda</taxon>
        <taxon>Chromadorea</taxon>
        <taxon>Rhabditida</taxon>
        <taxon>Rhabditina</taxon>
        <taxon>Diplogasteromorpha</taxon>
        <taxon>Diplogasteroidea</taxon>
        <taxon>Neodiplogasteridae</taxon>
        <taxon>Pristionchus</taxon>
    </lineage>
</organism>
<proteinExistence type="predicted"/>
<keyword evidence="3" id="KW-1185">Reference proteome</keyword>
<feature type="non-terminal residue" evidence="2">
    <location>
        <position position="86"/>
    </location>
</feature>
<dbReference type="EMBL" id="BTSX01000003">
    <property type="protein sequence ID" value="GMS91294.1"/>
    <property type="molecule type" value="Genomic_DNA"/>
</dbReference>
<sequence length="86" mass="9874">RVDAGKEDHPGEHQEVARARSSCHHTGRRGHHDREDSANDSNHLYSNHKSDNDNCFSYHLLFVFHFTSTHSVPRCSFLSCLICLNQ</sequence>
<dbReference type="Proteomes" id="UP001432027">
    <property type="component" value="Unassembled WGS sequence"/>
</dbReference>